<organism evidence="3 4">
    <name type="scientific">Actinokineospora iranica</name>
    <dbReference type="NCBI Taxonomy" id="1271860"/>
    <lineage>
        <taxon>Bacteria</taxon>
        <taxon>Bacillati</taxon>
        <taxon>Actinomycetota</taxon>
        <taxon>Actinomycetes</taxon>
        <taxon>Pseudonocardiales</taxon>
        <taxon>Pseudonocardiaceae</taxon>
        <taxon>Actinokineospora</taxon>
    </lineage>
</organism>
<keyword evidence="1" id="KW-0472">Membrane</keyword>
<dbReference type="STRING" id="1271860.SAMN05216174_101972"/>
<dbReference type="AlphaFoldDB" id="A0A1G6KMZ8"/>
<reference evidence="4" key="1">
    <citation type="submission" date="2016-10" db="EMBL/GenBank/DDBJ databases">
        <authorList>
            <person name="Varghese N."/>
            <person name="Submissions S."/>
        </authorList>
    </citation>
    <scope>NUCLEOTIDE SEQUENCE [LARGE SCALE GENOMIC DNA]</scope>
    <source>
        <strain evidence="4">IBRC-M 10403</strain>
    </source>
</reference>
<dbReference type="Proteomes" id="UP000199501">
    <property type="component" value="Unassembled WGS sequence"/>
</dbReference>
<keyword evidence="1" id="KW-1133">Transmembrane helix</keyword>
<sequence>MITKRLLRAAESVSAVDGPVGKVAETVGKAVAGTAVDRVLRGSWLGHPVHPLLITAPIGAWTCAAAADFVFDDPVTARRLTGVGLAMVPAAVATGLVELSTLTETRSRRVGALHAATNAVSSVCFLASYAKRRRGAHSAGVAWSLLGLLAMSAAGALGGHLSYALGAGVGREVD</sequence>
<dbReference type="OrthoDB" id="9795104at2"/>
<evidence type="ECO:0000313" key="3">
    <source>
        <dbReference type="EMBL" id="SDC31706.1"/>
    </source>
</evidence>
<dbReference type="RefSeq" id="WP_091448438.1">
    <property type="nucleotide sequence ID" value="NZ_FMZZ01000001.1"/>
</dbReference>
<gene>
    <name evidence="3" type="ORF">SAMN05216174_101972</name>
</gene>
<keyword evidence="4" id="KW-1185">Reference proteome</keyword>
<dbReference type="Pfam" id="PF09990">
    <property type="entry name" value="DUF2231"/>
    <property type="match status" value="1"/>
</dbReference>
<feature type="domain" description="DUF2231" evidence="2">
    <location>
        <begin position="46"/>
        <end position="169"/>
    </location>
</feature>
<feature type="transmembrane region" description="Helical" evidence="1">
    <location>
        <begin position="142"/>
        <end position="165"/>
    </location>
</feature>
<accession>A0A1G6KMZ8</accession>
<keyword evidence="1" id="KW-0812">Transmembrane</keyword>
<evidence type="ECO:0000256" key="1">
    <source>
        <dbReference type="SAM" id="Phobius"/>
    </source>
</evidence>
<name>A0A1G6KMZ8_9PSEU</name>
<feature type="transmembrane region" description="Helical" evidence="1">
    <location>
        <begin position="49"/>
        <end position="71"/>
    </location>
</feature>
<protein>
    <submittedName>
        <fullName evidence="3">Predicted membrane protein</fullName>
    </submittedName>
</protein>
<evidence type="ECO:0000313" key="4">
    <source>
        <dbReference type="Proteomes" id="UP000199501"/>
    </source>
</evidence>
<feature type="transmembrane region" description="Helical" evidence="1">
    <location>
        <begin position="83"/>
        <end position="100"/>
    </location>
</feature>
<proteinExistence type="predicted"/>
<evidence type="ECO:0000259" key="2">
    <source>
        <dbReference type="Pfam" id="PF09990"/>
    </source>
</evidence>
<dbReference type="InterPro" id="IPR019251">
    <property type="entry name" value="DUF2231_TM"/>
</dbReference>
<dbReference type="EMBL" id="FMZZ01000001">
    <property type="protein sequence ID" value="SDC31706.1"/>
    <property type="molecule type" value="Genomic_DNA"/>
</dbReference>